<dbReference type="EMBL" id="VTUZ01000064">
    <property type="protein sequence ID" value="KAA0998138.1"/>
    <property type="molecule type" value="Genomic_DNA"/>
</dbReference>
<name>A0A5B0G658_9BURK</name>
<proteinExistence type="predicted"/>
<feature type="region of interest" description="Disordered" evidence="1">
    <location>
        <begin position="33"/>
        <end position="57"/>
    </location>
</feature>
<dbReference type="Pfam" id="PF11811">
    <property type="entry name" value="DUF3331"/>
    <property type="match status" value="1"/>
</dbReference>
<dbReference type="InterPro" id="IPR021769">
    <property type="entry name" value="DUF3331"/>
</dbReference>
<gene>
    <name evidence="2" type="ORF">FVF58_45980</name>
</gene>
<evidence type="ECO:0000313" key="3">
    <source>
        <dbReference type="Proteomes" id="UP000325273"/>
    </source>
</evidence>
<accession>A0A5B0G658</accession>
<protein>
    <submittedName>
        <fullName evidence="2">DUF3331 domain-containing protein</fullName>
    </submittedName>
</protein>
<dbReference type="AlphaFoldDB" id="A0A5B0G658"/>
<sequence>MGSVEKTSDAWLRTVQALAAFSKSAAYMEKTGSAKPFRGGAPSDGTHGQKVRSFNLDSGEERHLPTAVIKIIGKPTNSTIVVHWTDPGKCLYGYQLWHRARARRNGYCALSGEPVRKHDEVYRPWWSRSEPQNSREVILEAAVYRMSGNSNGARGTAVR</sequence>
<evidence type="ECO:0000313" key="2">
    <source>
        <dbReference type="EMBL" id="KAA0998138.1"/>
    </source>
</evidence>
<dbReference type="Proteomes" id="UP000325273">
    <property type="component" value="Unassembled WGS sequence"/>
</dbReference>
<evidence type="ECO:0000256" key="1">
    <source>
        <dbReference type="SAM" id="MobiDB-lite"/>
    </source>
</evidence>
<reference evidence="2 3" key="1">
    <citation type="submission" date="2019-08" db="EMBL/GenBank/DDBJ databases">
        <title>Paraburkholderia sp. DCY113.</title>
        <authorList>
            <person name="Kang J."/>
        </authorList>
    </citation>
    <scope>NUCLEOTIDE SEQUENCE [LARGE SCALE GENOMIC DNA]</scope>
    <source>
        <strain evidence="2 3">DCY113</strain>
    </source>
</reference>
<organism evidence="2 3">
    <name type="scientific">Paraburkholderia panacisoli</name>
    <dbReference type="NCBI Taxonomy" id="2603818"/>
    <lineage>
        <taxon>Bacteria</taxon>
        <taxon>Pseudomonadati</taxon>
        <taxon>Pseudomonadota</taxon>
        <taxon>Betaproteobacteria</taxon>
        <taxon>Burkholderiales</taxon>
        <taxon>Burkholderiaceae</taxon>
        <taxon>Paraburkholderia</taxon>
    </lineage>
</organism>
<keyword evidence="3" id="KW-1185">Reference proteome</keyword>
<comment type="caution">
    <text evidence="2">The sequence shown here is derived from an EMBL/GenBank/DDBJ whole genome shotgun (WGS) entry which is preliminary data.</text>
</comment>